<evidence type="ECO:0000313" key="8">
    <source>
        <dbReference type="EMBL" id="MBC2397789.1"/>
    </source>
</evidence>
<dbReference type="Proteomes" id="UP000563151">
    <property type="component" value="Unassembled WGS sequence"/>
</dbReference>
<dbReference type="Pfam" id="PF04138">
    <property type="entry name" value="GtrA_DPMS_TM"/>
    <property type="match status" value="1"/>
</dbReference>
<evidence type="ECO:0000256" key="2">
    <source>
        <dbReference type="ARBA" id="ARBA00009399"/>
    </source>
</evidence>
<comment type="caution">
    <text evidence="8">The sequence shown here is derived from an EMBL/GenBank/DDBJ whole genome shotgun (WGS) entry which is preliminary data.</text>
</comment>
<feature type="transmembrane region" description="Helical" evidence="6">
    <location>
        <begin position="119"/>
        <end position="138"/>
    </location>
</feature>
<comment type="subcellular location">
    <subcellularLocation>
        <location evidence="1">Membrane</location>
        <topology evidence="1">Multi-pass membrane protein</topology>
    </subcellularLocation>
</comment>
<feature type="domain" description="GtrA/DPMS transmembrane" evidence="7">
    <location>
        <begin position="21"/>
        <end position="138"/>
    </location>
</feature>
<dbReference type="PANTHER" id="PTHR38459:SF1">
    <property type="entry name" value="PROPHAGE BACTOPRENOL-LINKED GLUCOSE TRANSLOCASE HOMOLOG"/>
    <property type="match status" value="1"/>
</dbReference>
<sequence>MKIVGRITNYIFNGRFKKVSRFSIVGVLNTIIDFTVFTVFNSLFGLNYAISQIAGYSFGILNSFIFNKNWTFERKKASKKTVHELLKFILVNIFSLIITIISMRVFIDNFNFNVYAAKIVVTFIAQITNFLGYKLLVFNQV</sequence>
<keyword evidence="9" id="KW-1185">Reference proteome</keyword>
<dbReference type="RefSeq" id="WP_035144569.1">
    <property type="nucleotide sequence ID" value="NZ_JAAZWO010000008.1"/>
</dbReference>
<dbReference type="AlphaFoldDB" id="A0A923E9X4"/>
<gene>
    <name evidence="8" type="ORF">HGG79_08385</name>
</gene>
<protein>
    <submittedName>
        <fullName evidence="8">GtrA family protein</fullName>
    </submittedName>
</protein>
<dbReference type="PANTHER" id="PTHR38459">
    <property type="entry name" value="PROPHAGE BACTOPRENOL-LINKED GLUCOSE TRANSLOCASE HOMOLOG"/>
    <property type="match status" value="1"/>
</dbReference>
<dbReference type="InterPro" id="IPR007267">
    <property type="entry name" value="GtrA_DPMS_TM"/>
</dbReference>
<keyword evidence="3 6" id="KW-0812">Transmembrane</keyword>
<organism evidence="8 9">
    <name type="scientific">Clostridium tetanomorphum</name>
    <dbReference type="NCBI Taxonomy" id="1553"/>
    <lineage>
        <taxon>Bacteria</taxon>
        <taxon>Bacillati</taxon>
        <taxon>Bacillota</taxon>
        <taxon>Clostridia</taxon>
        <taxon>Eubacteriales</taxon>
        <taxon>Clostridiaceae</taxon>
        <taxon>Clostridium</taxon>
    </lineage>
</organism>
<dbReference type="GO" id="GO:0005886">
    <property type="term" value="C:plasma membrane"/>
    <property type="evidence" value="ECO:0007669"/>
    <property type="project" value="TreeGrafter"/>
</dbReference>
<proteinExistence type="inferred from homology"/>
<dbReference type="EMBL" id="JAAZWO010000008">
    <property type="protein sequence ID" value="MBC2397789.1"/>
    <property type="molecule type" value="Genomic_DNA"/>
</dbReference>
<evidence type="ECO:0000259" key="7">
    <source>
        <dbReference type="Pfam" id="PF04138"/>
    </source>
</evidence>
<accession>A0A923E9X4</accession>
<reference evidence="8 9" key="1">
    <citation type="submission" date="2020-04" db="EMBL/GenBank/DDBJ databases">
        <title>Genomic insights into acetone-butanol-ethanol (ABE) fermentation by sequencing solventogenic clostridia strains.</title>
        <authorList>
            <person name="Brown S."/>
        </authorList>
    </citation>
    <scope>NUCLEOTIDE SEQUENCE [LARGE SCALE GENOMIC DNA]</scope>
    <source>
        <strain evidence="8 9">DJ011</strain>
    </source>
</reference>
<comment type="similarity">
    <text evidence="2">Belongs to the GtrA family.</text>
</comment>
<evidence type="ECO:0000313" key="9">
    <source>
        <dbReference type="Proteomes" id="UP000563151"/>
    </source>
</evidence>
<feature type="transmembrane region" description="Helical" evidence="6">
    <location>
        <begin position="21"/>
        <end position="40"/>
    </location>
</feature>
<evidence type="ECO:0000256" key="4">
    <source>
        <dbReference type="ARBA" id="ARBA00022989"/>
    </source>
</evidence>
<feature type="transmembrane region" description="Helical" evidence="6">
    <location>
        <begin position="85"/>
        <end position="107"/>
    </location>
</feature>
<evidence type="ECO:0000256" key="5">
    <source>
        <dbReference type="ARBA" id="ARBA00023136"/>
    </source>
</evidence>
<dbReference type="InterPro" id="IPR051401">
    <property type="entry name" value="GtrA_CellWall_Glycosyl"/>
</dbReference>
<keyword evidence="5 6" id="KW-0472">Membrane</keyword>
<evidence type="ECO:0000256" key="6">
    <source>
        <dbReference type="SAM" id="Phobius"/>
    </source>
</evidence>
<dbReference type="GO" id="GO:0000271">
    <property type="term" value="P:polysaccharide biosynthetic process"/>
    <property type="evidence" value="ECO:0007669"/>
    <property type="project" value="InterPro"/>
</dbReference>
<keyword evidence="4 6" id="KW-1133">Transmembrane helix</keyword>
<evidence type="ECO:0000256" key="3">
    <source>
        <dbReference type="ARBA" id="ARBA00022692"/>
    </source>
</evidence>
<feature type="transmembrane region" description="Helical" evidence="6">
    <location>
        <begin position="46"/>
        <end position="65"/>
    </location>
</feature>
<evidence type="ECO:0000256" key="1">
    <source>
        <dbReference type="ARBA" id="ARBA00004141"/>
    </source>
</evidence>
<name>A0A923E9X4_CLOTT</name>